<dbReference type="HAMAP" id="MF_00995">
    <property type="entry name" value="MqnA"/>
    <property type="match status" value="1"/>
</dbReference>
<dbReference type="EMBL" id="FXAZ01000001">
    <property type="protein sequence ID" value="SMG26830.1"/>
    <property type="molecule type" value="Genomic_DNA"/>
</dbReference>
<reference evidence="5 6" key="1">
    <citation type="submission" date="2017-04" db="EMBL/GenBank/DDBJ databases">
        <authorList>
            <person name="Afonso C.L."/>
            <person name="Miller P.J."/>
            <person name="Scott M.A."/>
            <person name="Spackman E."/>
            <person name="Goraichik I."/>
            <person name="Dimitrov K.M."/>
            <person name="Suarez D.L."/>
            <person name="Swayne D.E."/>
        </authorList>
    </citation>
    <scope>NUCLEOTIDE SEQUENCE [LARGE SCALE GENOMIC DNA]</scope>
    <source>
        <strain evidence="5 6">11</strain>
    </source>
</reference>
<gene>
    <name evidence="4" type="primary">mqnA</name>
    <name evidence="5" type="ORF">SAMN06295960_1543</name>
</gene>
<evidence type="ECO:0000256" key="3">
    <source>
        <dbReference type="ARBA" id="ARBA00023239"/>
    </source>
</evidence>
<evidence type="ECO:0000313" key="6">
    <source>
        <dbReference type="Proteomes" id="UP000193834"/>
    </source>
</evidence>
<sequence length="292" mass="33176">MNHEQQHEQEKETIRIGRINYTNVWPMFYHFNPKLQTARVEMIPAVPATLNKAMKEGSIDMGPISSFAYGVSSDSYALFPDLSVSAKGKVNSILLFLKKPLSEVLHGKIALTTTSATSINLLKIIVAKRYQASPEYLSMEPVLEQMMAAADGALLIGDHAIRAYWDNVQNPKYEVMDLCESWHDWTGEWMTFAVWAVRKDIVERCPVEIREIVDAFEASKQLSIANPESLVQEAVKQIGGTAQYWRYYFAGLNHDFGSAQQRGLQLYFEYAYELGLIDHEVRLDIWSENTVG</sequence>
<dbReference type="STRING" id="1852522.SAMN06295960_1543"/>
<dbReference type="PANTHER" id="PTHR37690">
    <property type="entry name" value="CHORISMATE DEHYDRATASE"/>
    <property type="match status" value="1"/>
</dbReference>
<keyword evidence="2 4" id="KW-0474">Menaquinone biosynthesis</keyword>
<evidence type="ECO:0000256" key="1">
    <source>
        <dbReference type="ARBA" id="ARBA00004863"/>
    </source>
</evidence>
<dbReference type="AlphaFoldDB" id="A0A1X7JG27"/>
<dbReference type="UniPathway" id="UPA00079"/>
<protein>
    <recommendedName>
        <fullName evidence="4">Chorismate dehydratase</fullName>
        <ecNumber evidence="4">4.2.1.151</ecNumber>
    </recommendedName>
    <alternativeName>
        <fullName evidence="4">Menaquinone biosynthetic enzyme MqnA</fullName>
    </alternativeName>
</protein>
<comment type="pathway">
    <text evidence="1 4">Quinol/quinone metabolism; menaquinone biosynthesis.</text>
</comment>
<evidence type="ECO:0000256" key="4">
    <source>
        <dbReference type="HAMAP-Rule" id="MF_00995"/>
    </source>
</evidence>
<dbReference type="InterPro" id="IPR003773">
    <property type="entry name" value="Menaquinone_biosynth"/>
</dbReference>
<accession>A0A1X7JG27</accession>
<dbReference type="Pfam" id="PF02621">
    <property type="entry name" value="VitK2_biosynth"/>
    <property type="match status" value="1"/>
</dbReference>
<evidence type="ECO:0000313" key="5">
    <source>
        <dbReference type="EMBL" id="SMG26830.1"/>
    </source>
</evidence>
<dbReference type="OrthoDB" id="9810112at2"/>
<dbReference type="CDD" id="cd13634">
    <property type="entry name" value="PBP2_Sco4506"/>
    <property type="match status" value="1"/>
</dbReference>
<dbReference type="PANTHER" id="PTHR37690:SF1">
    <property type="entry name" value="CHORISMATE DEHYDRATASE"/>
    <property type="match status" value="1"/>
</dbReference>
<comment type="catalytic activity">
    <reaction evidence="4">
        <text>chorismate = 3-[(1-carboxyvinyl)-oxy]benzoate + H2O</text>
        <dbReference type="Rhea" id="RHEA:40051"/>
        <dbReference type="ChEBI" id="CHEBI:15377"/>
        <dbReference type="ChEBI" id="CHEBI:29748"/>
        <dbReference type="ChEBI" id="CHEBI:76981"/>
        <dbReference type="EC" id="4.2.1.151"/>
    </reaction>
</comment>
<comment type="function">
    <text evidence="4">Catalyzes the dehydration of chorismate into 3-[(1-carboxyvinyl)oxy]benzoate, a step in the biosynthesis of menaquinone (MK, vitamin K2).</text>
</comment>
<dbReference type="SUPFAM" id="SSF53850">
    <property type="entry name" value="Periplasmic binding protein-like II"/>
    <property type="match status" value="1"/>
</dbReference>
<dbReference type="GO" id="GO:0016836">
    <property type="term" value="F:hydro-lyase activity"/>
    <property type="evidence" value="ECO:0007669"/>
    <property type="project" value="UniProtKB-UniRule"/>
</dbReference>
<keyword evidence="3 4" id="KW-0456">Lyase</keyword>
<dbReference type="EC" id="4.2.1.151" evidence="4"/>
<dbReference type="InterPro" id="IPR030868">
    <property type="entry name" value="MqnA"/>
</dbReference>
<dbReference type="RefSeq" id="WP_085493674.1">
    <property type="nucleotide sequence ID" value="NZ_FXAZ01000001.1"/>
</dbReference>
<proteinExistence type="inferred from homology"/>
<comment type="similarity">
    <text evidence="4">Belongs to the MqnA/MqnD family. MqnA subfamily.</text>
</comment>
<organism evidence="5 6">
    <name type="scientific">Paenibacillus aquistagni</name>
    <dbReference type="NCBI Taxonomy" id="1852522"/>
    <lineage>
        <taxon>Bacteria</taxon>
        <taxon>Bacillati</taxon>
        <taxon>Bacillota</taxon>
        <taxon>Bacilli</taxon>
        <taxon>Bacillales</taxon>
        <taxon>Paenibacillaceae</taxon>
        <taxon>Paenibacillus</taxon>
    </lineage>
</organism>
<keyword evidence="6" id="KW-1185">Reference proteome</keyword>
<name>A0A1X7JG27_9BACL</name>
<evidence type="ECO:0000256" key="2">
    <source>
        <dbReference type="ARBA" id="ARBA00022428"/>
    </source>
</evidence>
<dbReference type="Gene3D" id="3.40.190.10">
    <property type="entry name" value="Periplasmic binding protein-like II"/>
    <property type="match status" value="2"/>
</dbReference>
<dbReference type="Proteomes" id="UP000193834">
    <property type="component" value="Unassembled WGS sequence"/>
</dbReference>
<dbReference type="GO" id="GO:0009234">
    <property type="term" value="P:menaquinone biosynthetic process"/>
    <property type="evidence" value="ECO:0007669"/>
    <property type="project" value="UniProtKB-UniRule"/>
</dbReference>